<sequence length="323" mass="36504">MPRQPPPPYFVLRGHKGLVSALHFTIELYHQGFQQPALISGSDVGEIFIWDLKSNRTSHRLNGHENKTIMSLHCYKYSLISQGRDGVINIWNNIQDQWTVIRRIHSTSTSVGFCASSLISVENSVHLMLPNEDKNSLKIHDISGSQVRSIKFRTEFGMCMCIKAFNMNDKTLLLAGFENGCIGMWDYETEKELCHIKCHKELVTCLDFDSNYSNMGISGSVDTSLQVWSLSEKLELIEVKTIEVVNKGINAVKIRDDRKIVITAGLDCKVRVFSWKTLQPLAVLQFHELSVHSLACCPVSVGDHRSVFASGSKDQNIALWEIY</sequence>
<dbReference type="PROSITE" id="PS50082">
    <property type="entry name" value="WD_REPEATS_2"/>
    <property type="match status" value="3"/>
</dbReference>
<evidence type="ECO:0000313" key="5">
    <source>
        <dbReference type="Proteomes" id="UP000827092"/>
    </source>
</evidence>
<dbReference type="InterPro" id="IPR001680">
    <property type="entry name" value="WD40_rpt"/>
</dbReference>
<dbReference type="PANTHER" id="PTHR19854">
    <property type="entry name" value="TRANSDUCIN BETA-LIKE 3"/>
    <property type="match status" value="1"/>
</dbReference>
<dbReference type="Proteomes" id="UP000827092">
    <property type="component" value="Unassembled WGS sequence"/>
</dbReference>
<proteinExistence type="predicted"/>
<evidence type="ECO:0008006" key="6">
    <source>
        <dbReference type="Google" id="ProtNLM"/>
    </source>
</evidence>
<evidence type="ECO:0000256" key="2">
    <source>
        <dbReference type="ARBA" id="ARBA00022737"/>
    </source>
</evidence>
<dbReference type="PROSITE" id="PS50294">
    <property type="entry name" value="WD_REPEATS_REGION"/>
    <property type="match status" value="1"/>
</dbReference>
<organism evidence="4 5">
    <name type="scientific">Oedothorax gibbosus</name>
    <dbReference type="NCBI Taxonomy" id="931172"/>
    <lineage>
        <taxon>Eukaryota</taxon>
        <taxon>Metazoa</taxon>
        <taxon>Ecdysozoa</taxon>
        <taxon>Arthropoda</taxon>
        <taxon>Chelicerata</taxon>
        <taxon>Arachnida</taxon>
        <taxon>Araneae</taxon>
        <taxon>Araneomorphae</taxon>
        <taxon>Entelegynae</taxon>
        <taxon>Araneoidea</taxon>
        <taxon>Linyphiidae</taxon>
        <taxon>Erigoninae</taxon>
        <taxon>Oedothorax</taxon>
    </lineage>
</organism>
<accession>A0AAV6VEU0</accession>
<evidence type="ECO:0000313" key="4">
    <source>
        <dbReference type="EMBL" id="KAG8194518.1"/>
    </source>
</evidence>
<dbReference type="SMART" id="SM00320">
    <property type="entry name" value="WD40"/>
    <property type="match status" value="6"/>
</dbReference>
<reference evidence="4 5" key="1">
    <citation type="journal article" date="2022" name="Nat. Ecol. Evol.">
        <title>A masculinizing supergene underlies an exaggerated male reproductive morph in a spider.</title>
        <authorList>
            <person name="Hendrickx F."/>
            <person name="De Corte Z."/>
            <person name="Sonet G."/>
            <person name="Van Belleghem S.M."/>
            <person name="Kostlbacher S."/>
            <person name="Vangestel C."/>
        </authorList>
    </citation>
    <scope>NUCLEOTIDE SEQUENCE [LARGE SCALE GENOMIC DNA]</scope>
    <source>
        <strain evidence="4">W744_W776</strain>
    </source>
</reference>
<dbReference type="EMBL" id="JAFNEN010000102">
    <property type="protein sequence ID" value="KAG8194518.1"/>
    <property type="molecule type" value="Genomic_DNA"/>
</dbReference>
<keyword evidence="1 3" id="KW-0853">WD repeat</keyword>
<dbReference type="PANTHER" id="PTHR19854:SF1">
    <property type="entry name" value="GUANINE NUCLEOTIDE-BINDING PROTEIN SUBUNIT BETA-LIKE PROTEIN 1"/>
    <property type="match status" value="1"/>
</dbReference>
<keyword evidence="5" id="KW-1185">Reference proteome</keyword>
<dbReference type="InterPro" id="IPR036322">
    <property type="entry name" value="WD40_repeat_dom_sf"/>
</dbReference>
<dbReference type="Gene3D" id="2.130.10.10">
    <property type="entry name" value="YVTN repeat-like/Quinoprotein amine dehydrogenase"/>
    <property type="match status" value="2"/>
</dbReference>
<protein>
    <recommendedName>
        <fullName evidence="6">Guanine nucleotide-binding protein subunit beta-like protein 1</fullName>
    </recommendedName>
</protein>
<feature type="repeat" description="WD" evidence="3">
    <location>
        <begin position="289"/>
        <end position="323"/>
    </location>
</feature>
<gene>
    <name evidence="4" type="ORF">JTE90_013270</name>
</gene>
<keyword evidence="2" id="KW-0677">Repeat</keyword>
<dbReference type="SUPFAM" id="SSF50978">
    <property type="entry name" value="WD40 repeat-like"/>
    <property type="match status" value="1"/>
</dbReference>
<dbReference type="Pfam" id="PF00400">
    <property type="entry name" value="WD40"/>
    <property type="match status" value="4"/>
</dbReference>
<name>A0AAV6VEU0_9ARAC</name>
<evidence type="ECO:0000256" key="1">
    <source>
        <dbReference type="ARBA" id="ARBA00022574"/>
    </source>
</evidence>
<dbReference type="AlphaFoldDB" id="A0AAV6VEU0"/>
<feature type="repeat" description="WD" evidence="3">
    <location>
        <begin position="196"/>
        <end position="238"/>
    </location>
</feature>
<feature type="repeat" description="WD" evidence="3">
    <location>
        <begin position="12"/>
        <end position="60"/>
    </location>
</feature>
<comment type="caution">
    <text evidence="4">The sequence shown here is derived from an EMBL/GenBank/DDBJ whole genome shotgun (WGS) entry which is preliminary data.</text>
</comment>
<dbReference type="InterPro" id="IPR015943">
    <property type="entry name" value="WD40/YVTN_repeat-like_dom_sf"/>
</dbReference>
<evidence type="ECO:0000256" key="3">
    <source>
        <dbReference type="PROSITE-ProRule" id="PRU00221"/>
    </source>
</evidence>